<gene>
    <name evidence="1" type="ORF">CLV32_4075</name>
</gene>
<evidence type="ECO:0000313" key="2">
    <source>
        <dbReference type="Proteomes" id="UP000295499"/>
    </source>
</evidence>
<dbReference type="Proteomes" id="UP000295499">
    <property type="component" value="Unassembled WGS sequence"/>
</dbReference>
<accession>A0A4R6IH30</accession>
<evidence type="ECO:0000313" key="1">
    <source>
        <dbReference type="EMBL" id="TDO20315.1"/>
    </source>
</evidence>
<organism evidence="1 2">
    <name type="scientific">Pedobacter duraquae</name>
    <dbReference type="NCBI Taxonomy" id="425511"/>
    <lineage>
        <taxon>Bacteria</taxon>
        <taxon>Pseudomonadati</taxon>
        <taxon>Bacteroidota</taxon>
        <taxon>Sphingobacteriia</taxon>
        <taxon>Sphingobacteriales</taxon>
        <taxon>Sphingobacteriaceae</taxon>
        <taxon>Pedobacter</taxon>
    </lineage>
</organism>
<proteinExistence type="predicted"/>
<keyword evidence="2" id="KW-1185">Reference proteome</keyword>
<dbReference type="AlphaFoldDB" id="A0A4R6IH30"/>
<sequence>MVFDDMQIFPSRFEEENNINYFTSCASNLFPSRFEEENNINYFTPTVLSQYSYKGMPPGPGSIPFKTKMLTRVCCFTNLRLEVNHVACTTRQ</sequence>
<comment type="caution">
    <text evidence="1">The sequence shown here is derived from an EMBL/GenBank/DDBJ whole genome shotgun (WGS) entry which is preliminary data.</text>
</comment>
<name>A0A4R6IH30_9SPHI</name>
<protein>
    <submittedName>
        <fullName evidence="1">Uncharacterized protein</fullName>
    </submittedName>
</protein>
<reference evidence="1 2" key="1">
    <citation type="submission" date="2019-03" db="EMBL/GenBank/DDBJ databases">
        <title>Genomic Encyclopedia of Archaeal and Bacterial Type Strains, Phase II (KMG-II): from individual species to whole genera.</title>
        <authorList>
            <person name="Goeker M."/>
        </authorList>
    </citation>
    <scope>NUCLEOTIDE SEQUENCE [LARGE SCALE GENOMIC DNA]</scope>
    <source>
        <strain evidence="1 2">DSM 19034</strain>
    </source>
</reference>
<dbReference type="EMBL" id="SNWM01000005">
    <property type="protein sequence ID" value="TDO20315.1"/>
    <property type="molecule type" value="Genomic_DNA"/>
</dbReference>